<proteinExistence type="predicted"/>
<dbReference type="Proteomes" id="UP001497623">
    <property type="component" value="Unassembled WGS sequence"/>
</dbReference>
<dbReference type="PROSITE" id="PS51644">
    <property type="entry name" value="HTH_OST"/>
    <property type="match status" value="1"/>
</dbReference>
<dbReference type="InterPro" id="IPR025605">
    <property type="entry name" value="OST-HTH/LOTUS_dom"/>
</dbReference>
<evidence type="ECO:0000313" key="2">
    <source>
        <dbReference type="EMBL" id="CAL4248098.1"/>
    </source>
</evidence>
<dbReference type="InterPro" id="IPR041966">
    <property type="entry name" value="LOTUS-like"/>
</dbReference>
<keyword evidence="3" id="KW-1185">Reference proteome</keyword>
<dbReference type="Pfam" id="PF12872">
    <property type="entry name" value="OST-HTH"/>
    <property type="match status" value="1"/>
</dbReference>
<protein>
    <recommendedName>
        <fullName evidence="1">HTH OST-type domain-containing protein</fullName>
    </recommendedName>
</protein>
<dbReference type="AlphaFoldDB" id="A0AAV2ST59"/>
<organism evidence="2 3">
    <name type="scientific">Meganyctiphanes norvegica</name>
    <name type="common">Northern krill</name>
    <name type="synonym">Thysanopoda norvegica</name>
    <dbReference type="NCBI Taxonomy" id="48144"/>
    <lineage>
        <taxon>Eukaryota</taxon>
        <taxon>Metazoa</taxon>
        <taxon>Ecdysozoa</taxon>
        <taxon>Arthropoda</taxon>
        <taxon>Crustacea</taxon>
        <taxon>Multicrustacea</taxon>
        <taxon>Malacostraca</taxon>
        <taxon>Eumalacostraca</taxon>
        <taxon>Eucarida</taxon>
        <taxon>Euphausiacea</taxon>
        <taxon>Euphausiidae</taxon>
        <taxon>Meganyctiphanes</taxon>
    </lineage>
</organism>
<evidence type="ECO:0000313" key="3">
    <source>
        <dbReference type="Proteomes" id="UP001497623"/>
    </source>
</evidence>
<sequence>MMMENIKEKKNMLKPVYSYHIASKKECMNERSSYYNFFFFQIKPPKSGRLGFSCTEDLLKSFWDILNFQLIGGRIIYTCKEADKDEHVRRMVKQQKIPTPKSSNIKKYEGNRGIFVPAEIQNNVMSIINGNNDWVKLTTFCNLYKQKFGSLPSFGNLGFESMETLLKKMTGRINTKYGNDRILYISAINEENYS</sequence>
<dbReference type="Gene3D" id="3.30.420.610">
    <property type="entry name" value="LOTUS domain-like"/>
    <property type="match status" value="1"/>
</dbReference>
<dbReference type="EMBL" id="CAXKWB010150614">
    <property type="protein sequence ID" value="CAL4248098.1"/>
    <property type="molecule type" value="Genomic_DNA"/>
</dbReference>
<feature type="non-terminal residue" evidence="2">
    <location>
        <position position="194"/>
    </location>
</feature>
<name>A0AAV2ST59_MEGNR</name>
<feature type="domain" description="HTH OST-type" evidence="1">
    <location>
        <begin position="116"/>
        <end position="189"/>
    </location>
</feature>
<comment type="caution">
    <text evidence="2">The sequence shown here is derived from an EMBL/GenBank/DDBJ whole genome shotgun (WGS) entry which is preliminary data.</text>
</comment>
<evidence type="ECO:0000259" key="1">
    <source>
        <dbReference type="PROSITE" id="PS51644"/>
    </source>
</evidence>
<reference evidence="2 3" key="1">
    <citation type="submission" date="2024-05" db="EMBL/GenBank/DDBJ databases">
        <authorList>
            <person name="Wallberg A."/>
        </authorList>
    </citation>
    <scope>NUCLEOTIDE SEQUENCE [LARGE SCALE GENOMIC DNA]</scope>
</reference>
<accession>A0AAV2ST59</accession>
<gene>
    <name evidence="2" type="ORF">MNOR_LOCUS41379</name>
</gene>